<comment type="caution">
    <text evidence="1">The sequence shown here is derived from an EMBL/GenBank/DDBJ whole genome shotgun (WGS) entry which is preliminary data.</text>
</comment>
<reference evidence="1 2" key="1">
    <citation type="submission" date="2023-02" db="EMBL/GenBank/DDBJ databases">
        <title>LHISI_Scaffold_Assembly.</title>
        <authorList>
            <person name="Stuart O.P."/>
            <person name="Cleave R."/>
            <person name="Magrath M.J.L."/>
            <person name="Mikheyev A.S."/>
        </authorList>
    </citation>
    <scope>NUCLEOTIDE SEQUENCE [LARGE SCALE GENOMIC DNA]</scope>
    <source>
        <strain evidence="1">Daus_M_001</strain>
        <tissue evidence="1">Leg muscle</tissue>
    </source>
</reference>
<evidence type="ECO:0000313" key="2">
    <source>
        <dbReference type="Proteomes" id="UP001159363"/>
    </source>
</evidence>
<organism evidence="1 2">
    <name type="scientific">Dryococelus australis</name>
    <dbReference type="NCBI Taxonomy" id="614101"/>
    <lineage>
        <taxon>Eukaryota</taxon>
        <taxon>Metazoa</taxon>
        <taxon>Ecdysozoa</taxon>
        <taxon>Arthropoda</taxon>
        <taxon>Hexapoda</taxon>
        <taxon>Insecta</taxon>
        <taxon>Pterygota</taxon>
        <taxon>Neoptera</taxon>
        <taxon>Polyneoptera</taxon>
        <taxon>Phasmatodea</taxon>
        <taxon>Verophasmatodea</taxon>
        <taxon>Anareolatae</taxon>
        <taxon>Phasmatidae</taxon>
        <taxon>Eurycanthinae</taxon>
        <taxon>Dryococelus</taxon>
    </lineage>
</organism>
<sequence>MKLYNATRQLLLAGSEGRIDLVFIEVNQVLLHRMLSGLSALDECIFDLSLVADKDEDDPEAQLNDSDFQFSQIHEDADLDDTDKFRYMIQDTVPGSKAREIIESFPLMGKKNLHGCRLLILTIQSMPDHCRLRFLYDQLETKLRALETLGVTSDQNAAILFPLVKSYLTEDFLVPDNIVQLDIKVKIN</sequence>
<dbReference type="EMBL" id="JARBHB010000004">
    <property type="protein sequence ID" value="KAJ8885655.1"/>
    <property type="molecule type" value="Genomic_DNA"/>
</dbReference>
<gene>
    <name evidence="1" type="ORF">PR048_011853</name>
</gene>
<proteinExistence type="predicted"/>
<accession>A0ABQ9HN94</accession>
<dbReference type="Proteomes" id="UP001159363">
    <property type="component" value="Chromosome X"/>
</dbReference>
<evidence type="ECO:0000313" key="1">
    <source>
        <dbReference type="EMBL" id="KAJ8885655.1"/>
    </source>
</evidence>
<keyword evidence="2" id="KW-1185">Reference proteome</keyword>
<protein>
    <submittedName>
        <fullName evidence="1">Uncharacterized protein</fullName>
    </submittedName>
</protein>
<name>A0ABQ9HN94_9NEOP</name>